<evidence type="ECO:0000256" key="2">
    <source>
        <dbReference type="ARBA" id="ARBA00022475"/>
    </source>
</evidence>
<protein>
    <recommendedName>
        <fullName evidence="7">Phosphatidylglycerol lysyltransferase C-terminal domain-containing protein</fullName>
    </recommendedName>
</protein>
<evidence type="ECO:0000256" key="3">
    <source>
        <dbReference type="ARBA" id="ARBA00022692"/>
    </source>
</evidence>
<evidence type="ECO:0000256" key="4">
    <source>
        <dbReference type="ARBA" id="ARBA00022989"/>
    </source>
</evidence>
<dbReference type="RefSeq" id="WP_011445247.1">
    <property type="nucleotide sequence ID" value="NC_007794.1"/>
</dbReference>
<dbReference type="Proteomes" id="UP000009134">
    <property type="component" value="Chromosome"/>
</dbReference>
<keyword evidence="5 6" id="KW-0472">Membrane</keyword>
<dbReference type="InterPro" id="IPR024320">
    <property type="entry name" value="LPG_synthase_C"/>
</dbReference>
<evidence type="ECO:0000313" key="9">
    <source>
        <dbReference type="Proteomes" id="UP000009134"/>
    </source>
</evidence>
<dbReference type="InterPro" id="IPR016181">
    <property type="entry name" value="Acyl_CoA_acyltransferase"/>
</dbReference>
<feature type="domain" description="Phosphatidylglycerol lysyltransferase C-terminal" evidence="7">
    <location>
        <begin position="540"/>
        <end position="828"/>
    </location>
</feature>
<feature type="transmembrane region" description="Helical" evidence="6">
    <location>
        <begin position="171"/>
        <end position="188"/>
    </location>
</feature>
<feature type="transmembrane region" description="Helical" evidence="6">
    <location>
        <begin position="285"/>
        <end position="307"/>
    </location>
</feature>
<organism evidence="8 9">
    <name type="scientific">Novosphingobium aromaticivorans (strain ATCC 700278 / DSM 12444 / CCUG 56034 / CIP 105152 / NBRC 16084 / F199)</name>
    <dbReference type="NCBI Taxonomy" id="279238"/>
    <lineage>
        <taxon>Bacteria</taxon>
        <taxon>Pseudomonadati</taxon>
        <taxon>Pseudomonadota</taxon>
        <taxon>Alphaproteobacteria</taxon>
        <taxon>Sphingomonadales</taxon>
        <taxon>Sphingomonadaceae</taxon>
        <taxon>Novosphingobium</taxon>
    </lineage>
</organism>
<keyword evidence="3 6" id="KW-0812">Transmembrane</keyword>
<dbReference type="EMBL" id="CP000248">
    <property type="protein sequence ID" value="ABD26037.1"/>
    <property type="molecule type" value="Genomic_DNA"/>
</dbReference>
<proteinExistence type="predicted"/>
<dbReference type="GO" id="GO:0016755">
    <property type="term" value="F:aminoacyltransferase activity"/>
    <property type="evidence" value="ECO:0007669"/>
    <property type="project" value="TreeGrafter"/>
</dbReference>
<dbReference type="HOGENOM" id="CLU_008255_7_0_5"/>
<dbReference type="eggNOG" id="COG2898">
    <property type="taxonomic scope" value="Bacteria"/>
</dbReference>
<dbReference type="PANTHER" id="PTHR34697:SF2">
    <property type="entry name" value="PHOSPHATIDYLGLYCEROL LYSYLTRANSFERASE"/>
    <property type="match status" value="1"/>
</dbReference>
<feature type="transmembrane region" description="Helical" evidence="6">
    <location>
        <begin position="452"/>
        <end position="476"/>
    </location>
</feature>
<dbReference type="SUPFAM" id="SSF55729">
    <property type="entry name" value="Acyl-CoA N-acyltransferases (Nat)"/>
    <property type="match status" value="1"/>
</dbReference>
<feature type="transmembrane region" description="Helical" evidence="6">
    <location>
        <begin position="328"/>
        <end position="347"/>
    </location>
</feature>
<dbReference type="eggNOG" id="COG0392">
    <property type="taxonomic scope" value="Bacteria"/>
</dbReference>
<evidence type="ECO:0000256" key="5">
    <source>
        <dbReference type="ARBA" id="ARBA00023136"/>
    </source>
</evidence>
<evidence type="ECO:0000313" key="8">
    <source>
        <dbReference type="EMBL" id="ABD26037.1"/>
    </source>
</evidence>
<feature type="transmembrane region" description="Helical" evidence="6">
    <location>
        <begin position="367"/>
        <end position="388"/>
    </location>
</feature>
<reference evidence="9" key="1">
    <citation type="submission" date="2006-01" db="EMBL/GenBank/DDBJ databases">
        <title>Complete sequence of Novosphingobium aromaticivorans DSM 12444.</title>
        <authorList>
            <consortium name="US DOE Joint Genome Institute"/>
            <person name="Copeland A."/>
            <person name="Lucas S."/>
            <person name="Lapidus A."/>
            <person name="Barry K."/>
            <person name="Detter J.C."/>
            <person name="Glavina T."/>
            <person name="Hammon N."/>
            <person name="Israni S."/>
            <person name="Pitluck S."/>
            <person name="Chain P."/>
            <person name="Malfatti S."/>
            <person name="Shin M."/>
            <person name="Vergez L."/>
            <person name="Schmutz J."/>
            <person name="Larimer F."/>
            <person name="Land M."/>
            <person name="Kyrpides N."/>
            <person name="Ivanova N."/>
            <person name="Fredrickson J."/>
            <person name="Balkwill D."/>
            <person name="Romine M.F."/>
            <person name="Richardson P."/>
        </authorList>
    </citation>
    <scope>NUCLEOTIDE SEQUENCE [LARGE SCALE GENOMIC DNA]</scope>
    <source>
        <strain evidence="9">ATCC 700278 / DSM 12444 / CCUG 56034 / CIP 105152 / NBRC 16084 / F199</strain>
    </source>
</reference>
<feature type="transmembrane region" description="Helical" evidence="6">
    <location>
        <begin position="208"/>
        <end position="231"/>
    </location>
</feature>
<dbReference type="STRING" id="279238.Saro_1597"/>
<feature type="transmembrane region" description="Helical" evidence="6">
    <location>
        <begin position="400"/>
        <end position="416"/>
    </location>
</feature>
<dbReference type="KEGG" id="nar:Saro_1597"/>
<dbReference type="NCBIfam" id="NF033480">
    <property type="entry name" value="bifunc_MprF"/>
    <property type="match status" value="1"/>
</dbReference>
<feature type="transmembrane region" description="Helical" evidence="6">
    <location>
        <begin position="243"/>
        <end position="265"/>
    </location>
</feature>
<keyword evidence="2" id="KW-1003">Cell membrane</keyword>
<keyword evidence="9" id="KW-1185">Reference proteome</keyword>
<dbReference type="GO" id="GO:0005886">
    <property type="term" value="C:plasma membrane"/>
    <property type="evidence" value="ECO:0007669"/>
    <property type="project" value="UniProtKB-SubCell"/>
</dbReference>
<accession>Q2G7Y6</accession>
<dbReference type="AlphaFoldDB" id="Q2G7Y6"/>
<evidence type="ECO:0000256" key="6">
    <source>
        <dbReference type="SAM" id="Phobius"/>
    </source>
</evidence>
<evidence type="ECO:0000259" key="7">
    <source>
        <dbReference type="Pfam" id="PF09924"/>
    </source>
</evidence>
<evidence type="ECO:0000256" key="1">
    <source>
        <dbReference type="ARBA" id="ARBA00004651"/>
    </source>
</evidence>
<dbReference type="Pfam" id="PF09924">
    <property type="entry name" value="LPG_synthase_C"/>
    <property type="match status" value="1"/>
</dbReference>
<gene>
    <name evidence="8" type="ordered locus">Saro_1597</name>
</gene>
<dbReference type="PANTHER" id="PTHR34697">
    <property type="entry name" value="PHOSPHATIDYLGLYCEROL LYSYLTRANSFERASE"/>
    <property type="match status" value="1"/>
</dbReference>
<comment type="subcellular location">
    <subcellularLocation>
        <location evidence="1">Cell membrane</location>
        <topology evidence="1">Multi-pass membrane protein</topology>
    </subcellularLocation>
</comment>
<feature type="transmembrane region" description="Helical" evidence="6">
    <location>
        <begin position="55"/>
        <end position="77"/>
    </location>
</feature>
<dbReference type="InterPro" id="IPR051211">
    <property type="entry name" value="PG_lysyltransferase"/>
</dbReference>
<dbReference type="GO" id="GO:0055091">
    <property type="term" value="P:phospholipid homeostasis"/>
    <property type="evidence" value="ECO:0007669"/>
    <property type="project" value="TreeGrafter"/>
</dbReference>
<sequence length="877" mass="93966">MNRRLTVTPRQRRILASLFVLLLAAVAFVALDRLTHEVRYADVRQALHALTPARLAAAIGLTAGSYLALTFYDHVALRVIGQSLPWKTAALASFTSYTLSHNLGLGLITGSSARYRVYIAAGLDGPDIARVIGLAGATFWFSVAAVTGLALLSGTPVQLGWLPLTASQTRFAGAGLLVMLLALALILTRRGHPIKILGASIPLPDGPAIVAQLAAGLVDLACASAALFVLIPGAQAGDFPVFVLAWALGIVAALLTHVPGGLGIFEATVLAVLPGGDRTGIFAALIAYRIVYYLAPLALGVMILGWHEARRMRGVSRLLGGLRGMIDSILPLLLGSGAFLAGSMLLLSGALPPVGWRIGALGTLLPLPVIEISHIAATIAGTALLLIAPGLYRRLDGASVLARILLLAGALFSLGKGLDYEEALVCLGMAAVLQVGRGAFNRRTALTAQPIGAGWIVAIALSAAMAGWAGLFAFRHVPYSDALWWRFALRADVPRYLRAMLACAFLLLGFAAWRMLAPAAAPRAPLPRDDEWQVIRRILAIANRTEAMLALTGDKRFILSEAGDAFLMYQVQGASWIVMGDPVGASQSWEELLWRIRDLSHSQQGRLMLYEASPAVLDIAIGLGMQIVKYGEEAVIDLATFTLETPELRSVRKSERGAARAGATFRIVPAAAVPVILAELEAISDEWLALHGGREKGFSLGFFDRTYVQSFDMALVMVGNRPVAFANLWLTENKEEASVDLMRHTADAPRGTMDFLFANLLLWARDQGYARFTLGMVPLSGIEGRRLAPVWSRAAALVFRHGERFYGFRGLRAYKDKFAPRWEPRYLAGPQGVALLQSLRDVAHLIANPHVPPRPLPSTAKAEPGAIKAVPFAEQAA</sequence>
<name>Q2G7Y6_NOVAD</name>
<feature type="transmembrane region" description="Helical" evidence="6">
    <location>
        <begin position="496"/>
        <end position="516"/>
    </location>
</feature>
<keyword evidence="4 6" id="KW-1133">Transmembrane helix</keyword>
<feature type="transmembrane region" description="Helical" evidence="6">
    <location>
        <begin position="89"/>
        <end position="108"/>
    </location>
</feature>
<feature type="transmembrane region" description="Helical" evidence="6">
    <location>
        <begin position="128"/>
        <end position="151"/>
    </location>
</feature>